<feature type="non-terminal residue" evidence="2">
    <location>
        <position position="1013"/>
    </location>
</feature>
<dbReference type="PANTHER" id="PTHR37860">
    <property type="entry name" value="AGAP008810-PA"/>
    <property type="match status" value="1"/>
</dbReference>
<name>A0A8T2MR77_9TELE</name>
<accession>A0A8T2MR77</accession>
<dbReference type="PANTHER" id="PTHR37860:SF2">
    <property type="entry name" value="VITELLOGENIN DOMAIN-CONTAINING PROTEIN"/>
    <property type="match status" value="1"/>
</dbReference>
<reference evidence="2" key="1">
    <citation type="thesis" date="2021" institute="BYU ScholarsArchive" country="Provo, UT, USA">
        <title>Applications of and Algorithms for Genome Assembly and Genomic Analyses with an Emphasis on Marine Teleosts.</title>
        <authorList>
            <person name="Pickett B.D."/>
        </authorList>
    </citation>
    <scope>NUCLEOTIDE SEQUENCE</scope>
    <source>
        <strain evidence="2">HI-2016</strain>
    </source>
</reference>
<sequence length="1013" mass="111883">AKLASGEAHSLAFHSQLGAGTTSLKLKLRDTPKDTEAAGTLQHSSPWQQQLGLPKAVEAMCAVRGALPQLQARASLSVEGEQLLGTSLNISLPARQPARPEGHLSLLMSLTGSPLLKELKLPHRFNTNLTVHIKGPQQRACWDLRCDRGQSPVAGEEGEEGARGWELKAALQHIAGGPETPALQLDAWGKLTDSQLRGSLAVNRETNSSLAFTVQGHNLADRKEFKLRLLQSIRELRSYLPARLGVSAQLNHSSSRLGGEAELLLGGGEVRVQGVLAHTQSSFSQDLQLDHSFKQNVEMRMKYEGRNQTHHLQQHLLWGGQDLRVLGLYTAPPGPDADTHRLQVQVSSAFAALPHECDLDVQLGGSARSRLDRMLVRWAGLSSYEQARALCSWSSGEEGWEGQLDLRQPFTPHLSHLHLHALSHRRASSLRYSSQAQFSWNDGKPVNVTLQMNRHRHTDTSRGQACLYLSPGQLETVLPLVDIQGCGSMAQEKNSYSQKAELNWGHKRMSQAMSYQSWAVSGHHRINTGQELLYSQTRLSGFGLLMQAKLDGNDDITIALCLEGRGHLIFAAQRRGGGYKRHRLALLSVSPANQSLTLTAQGCVEHLWRTEARVRELGSHVRNKILARIHTLQRLLLEFSCQELSEGPLRLAQRAEVLLIQGLRGDVTGRWLHLDWHHTTTSWAGNLVESLPEVLEDHHLRAPFKTVLGIFTNILDVVSQQTAQWVEAKAAVALTGLRRRLALLFRLSQSRCEVAVQVPLPRRPWSEVGGAGLTEFLLEDWLLKPILALSSLSPTAELYQLKRKLMDSPFRYQALFVSDQFVVSFDGHLYEIPEKCGLILAHDVVQESFTLLLNPDTTPQRTLVVQMGNITVGLMSEGQVEVNCHLTDAQISQNGVTVRRESHLIEVSNQDGTQVVCDQSQALCSLTLDGWQHGVSAGLLGTNDNEAGNDPESPLQPCFRVRSCAAVPHSAPCRLAAAFVHMCRRNYVPLEVPQQCESVEQSFDVARATADAE</sequence>
<proteinExistence type="predicted"/>
<dbReference type="EMBL" id="JAFBMS010000769">
    <property type="protein sequence ID" value="KAG9330056.1"/>
    <property type="molecule type" value="Genomic_DNA"/>
</dbReference>
<gene>
    <name evidence="2" type="ORF">JZ751_027361</name>
</gene>
<evidence type="ECO:0000259" key="1">
    <source>
        <dbReference type="PROSITE" id="PS51233"/>
    </source>
</evidence>
<dbReference type="SMART" id="SM00216">
    <property type="entry name" value="VWD"/>
    <property type="match status" value="1"/>
</dbReference>
<feature type="domain" description="VWFD" evidence="1">
    <location>
        <begin position="812"/>
        <end position="974"/>
    </location>
</feature>
<evidence type="ECO:0000313" key="3">
    <source>
        <dbReference type="Proteomes" id="UP000824540"/>
    </source>
</evidence>
<evidence type="ECO:0000313" key="2">
    <source>
        <dbReference type="EMBL" id="KAG9330056.1"/>
    </source>
</evidence>
<comment type="caution">
    <text evidence="2">The sequence shown here is derived from an EMBL/GenBank/DDBJ whole genome shotgun (WGS) entry which is preliminary data.</text>
</comment>
<dbReference type="PROSITE" id="PS51233">
    <property type="entry name" value="VWFD"/>
    <property type="match status" value="1"/>
</dbReference>
<dbReference type="AlphaFoldDB" id="A0A8T2MR77"/>
<dbReference type="Pfam" id="PF00094">
    <property type="entry name" value="VWD"/>
    <property type="match status" value="1"/>
</dbReference>
<dbReference type="InterPro" id="IPR001846">
    <property type="entry name" value="VWF_type-D"/>
</dbReference>
<dbReference type="OrthoDB" id="6484170at2759"/>
<dbReference type="Proteomes" id="UP000824540">
    <property type="component" value="Unassembled WGS sequence"/>
</dbReference>
<protein>
    <recommendedName>
        <fullName evidence="1">VWFD domain-containing protein</fullName>
    </recommendedName>
</protein>
<keyword evidence="3" id="KW-1185">Reference proteome</keyword>
<organism evidence="2 3">
    <name type="scientific">Albula glossodonta</name>
    <name type="common">roundjaw bonefish</name>
    <dbReference type="NCBI Taxonomy" id="121402"/>
    <lineage>
        <taxon>Eukaryota</taxon>
        <taxon>Metazoa</taxon>
        <taxon>Chordata</taxon>
        <taxon>Craniata</taxon>
        <taxon>Vertebrata</taxon>
        <taxon>Euteleostomi</taxon>
        <taxon>Actinopterygii</taxon>
        <taxon>Neopterygii</taxon>
        <taxon>Teleostei</taxon>
        <taxon>Albuliformes</taxon>
        <taxon>Albulidae</taxon>
        <taxon>Albula</taxon>
    </lineage>
</organism>